<dbReference type="HOGENOM" id="CLU_049348_0_0_1"/>
<reference evidence="3" key="1">
    <citation type="journal article" date="2014" name="Proc. Natl. Acad. Sci. U.S.A.">
        <title>Extensive sampling of basidiomycete genomes demonstrates inadequacy of the white-rot/brown-rot paradigm for wood decay fungi.</title>
        <authorList>
            <person name="Riley R."/>
            <person name="Salamov A.A."/>
            <person name="Brown D.W."/>
            <person name="Nagy L.G."/>
            <person name="Floudas D."/>
            <person name="Held B.W."/>
            <person name="Levasseur A."/>
            <person name="Lombard V."/>
            <person name="Morin E."/>
            <person name="Otillar R."/>
            <person name="Lindquist E.A."/>
            <person name="Sun H."/>
            <person name="LaButti K.M."/>
            <person name="Schmutz J."/>
            <person name="Jabbour D."/>
            <person name="Luo H."/>
            <person name="Baker S.E."/>
            <person name="Pisabarro A.G."/>
            <person name="Walton J.D."/>
            <person name="Blanchette R.A."/>
            <person name="Henrissat B."/>
            <person name="Martin F."/>
            <person name="Cullen D."/>
            <person name="Hibbett D.S."/>
            <person name="Grigoriev I.V."/>
        </authorList>
    </citation>
    <scope>NUCLEOTIDE SEQUENCE [LARGE SCALE GENOMIC DNA]</scope>
    <source>
        <strain evidence="3">CBS 339.88</strain>
    </source>
</reference>
<dbReference type="SUPFAM" id="SSF117281">
    <property type="entry name" value="Kelch motif"/>
    <property type="match status" value="1"/>
</dbReference>
<dbReference type="STRING" id="685588.A0A067TDD5"/>
<evidence type="ECO:0008006" key="4">
    <source>
        <dbReference type="Google" id="ProtNLM"/>
    </source>
</evidence>
<sequence>MAGDCPPYNDFAGWVHDPHNQRVYMFGGLRPGDESETPASDFYCYNTTTMKWENLTNALTFREPYKSPYSKTELKREKRHLPALSHPGCTLWRYEGHSFIFLFGGYDAASDGASSKVVIINLKLREWWYEDRLGRTNPRIAPSIVAIGNKVYIFGGYKELEGDPQACYSYSIAEHRPEDPISPWAWEVRDTPYSGHLPSDFVVGQAVAVYGGKKILLAPGRLNHTDERRLHFSKKTLFYFRIDLKAFHEILDPAGDPLPQDIGWYSIFELKQLPLTASAISTQADITKKRGRPPKNPTPPSQVPSPQLRASVSSSSSDSVVICAWQPRPGTKSEDKLFEPEIYHFSLTPDDRLDCLKIIQKVCDLNHNFEGFMVVGERMHLLGSYSDENSSQTDSDSDSDDESDATWNIHLDIPFNCRRE</sequence>
<evidence type="ECO:0000313" key="2">
    <source>
        <dbReference type="EMBL" id="KDR76953.1"/>
    </source>
</evidence>
<evidence type="ECO:0000256" key="1">
    <source>
        <dbReference type="SAM" id="MobiDB-lite"/>
    </source>
</evidence>
<feature type="region of interest" description="Disordered" evidence="1">
    <location>
        <begin position="385"/>
        <end position="405"/>
    </location>
</feature>
<dbReference type="AlphaFoldDB" id="A0A067TDD5"/>
<dbReference type="Gene3D" id="2.120.10.80">
    <property type="entry name" value="Kelch-type beta propeller"/>
    <property type="match status" value="1"/>
</dbReference>
<dbReference type="EMBL" id="KL142377">
    <property type="protein sequence ID" value="KDR76953.1"/>
    <property type="molecule type" value="Genomic_DNA"/>
</dbReference>
<keyword evidence="3" id="KW-1185">Reference proteome</keyword>
<dbReference type="OrthoDB" id="3228507at2759"/>
<protein>
    <recommendedName>
        <fullName evidence="4">DUF4110 domain-containing protein</fullName>
    </recommendedName>
</protein>
<dbReference type="InterPro" id="IPR015915">
    <property type="entry name" value="Kelch-typ_b-propeller"/>
</dbReference>
<feature type="region of interest" description="Disordered" evidence="1">
    <location>
        <begin position="284"/>
        <end position="314"/>
    </location>
</feature>
<gene>
    <name evidence="2" type="ORF">GALMADRAFT_66355</name>
</gene>
<name>A0A067TDD5_GALM3</name>
<dbReference type="PANTHER" id="PTHR23244">
    <property type="entry name" value="KELCH REPEAT DOMAIN"/>
    <property type="match status" value="1"/>
</dbReference>
<dbReference type="PANTHER" id="PTHR23244:SF498">
    <property type="entry name" value="C2 DOMAIN-CONTAINING PROTEIN"/>
    <property type="match status" value="1"/>
</dbReference>
<dbReference type="Proteomes" id="UP000027222">
    <property type="component" value="Unassembled WGS sequence"/>
</dbReference>
<proteinExistence type="predicted"/>
<feature type="compositionally biased region" description="Pro residues" evidence="1">
    <location>
        <begin position="294"/>
        <end position="303"/>
    </location>
</feature>
<accession>A0A067TDD5</accession>
<feature type="compositionally biased region" description="Acidic residues" evidence="1">
    <location>
        <begin position="395"/>
        <end position="404"/>
    </location>
</feature>
<evidence type="ECO:0000313" key="3">
    <source>
        <dbReference type="Proteomes" id="UP000027222"/>
    </source>
</evidence>
<organism evidence="2 3">
    <name type="scientific">Galerina marginata (strain CBS 339.88)</name>
    <dbReference type="NCBI Taxonomy" id="685588"/>
    <lineage>
        <taxon>Eukaryota</taxon>
        <taxon>Fungi</taxon>
        <taxon>Dikarya</taxon>
        <taxon>Basidiomycota</taxon>
        <taxon>Agaricomycotina</taxon>
        <taxon>Agaricomycetes</taxon>
        <taxon>Agaricomycetidae</taxon>
        <taxon>Agaricales</taxon>
        <taxon>Agaricineae</taxon>
        <taxon>Strophariaceae</taxon>
        <taxon>Galerina</taxon>
    </lineage>
</organism>